<dbReference type="InterPro" id="IPR019468">
    <property type="entry name" value="AdenyloSucc_lyase_C"/>
</dbReference>
<name>A0AAX1L9G7_9CORY</name>
<dbReference type="PANTHER" id="PTHR43172">
    <property type="entry name" value="ADENYLOSUCCINATE LYASE"/>
    <property type="match status" value="1"/>
</dbReference>
<dbReference type="AlphaFoldDB" id="A0AAX1L9G7"/>
<feature type="coiled-coil region" evidence="2">
    <location>
        <begin position="115"/>
        <end position="142"/>
    </location>
</feature>
<evidence type="ECO:0000259" key="3">
    <source>
        <dbReference type="SMART" id="SM00998"/>
    </source>
</evidence>
<dbReference type="Pfam" id="PF10397">
    <property type="entry name" value="ADSL_C"/>
    <property type="match status" value="1"/>
</dbReference>
<dbReference type="PRINTS" id="PR00149">
    <property type="entry name" value="FUMRATELYASE"/>
</dbReference>
<dbReference type="RefSeq" id="WP_005392986.1">
    <property type="nucleotide sequence ID" value="NZ_CP069534.1"/>
</dbReference>
<dbReference type="PROSITE" id="PS00163">
    <property type="entry name" value="FUMARATE_LYASES"/>
    <property type="match status" value="1"/>
</dbReference>
<dbReference type="PRINTS" id="PR00145">
    <property type="entry name" value="ARGSUCLYASE"/>
</dbReference>
<gene>
    <name evidence="4" type="ORF">I6J21_00735</name>
</gene>
<dbReference type="SUPFAM" id="SSF48557">
    <property type="entry name" value="L-aspartase-like"/>
    <property type="match status" value="1"/>
</dbReference>
<organism evidence="4 5">
    <name type="scientific">Corynebacterium glucuronolyticum</name>
    <dbReference type="NCBI Taxonomy" id="39791"/>
    <lineage>
        <taxon>Bacteria</taxon>
        <taxon>Bacillati</taxon>
        <taxon>Actinomycetota</taxon>
        <taxon>Actinomycetes</taxon>
        <taxon>Mycobacteriales</taxon>
        <taxon>Corynebacteriaceae</taxon>
        <taxon>Corynebacterium</taxon>
    </lineage>
</organism>
<dbReference type="SMART" id="SM00998">
    <property type="entry name" value="ADSL_C"/>
    <property type="match status" value="1"/>
</dbReference>
<reference evidence="4" key="1">
    <citation type="submission" date="2021-02" db="EMBL/GenBank/DDBJ databases">
        <title>FDA dAtabase for Regulatory Grade micrObial Sequences (FDA-ARGOS): Supporting development and validation of Infectious Disease Dx tests.</title>
        <authorList>
            <person name="Sproer C."/>
            <person name="Gronow S."/>
            <person name="Severitt S."/>
            <person name="Schroder I."/>
            <person name="Tallon L."/>
            <person name="Sadzewicz L."/>
            <person name="Zhao X."/>
            <person name="Boylan J."/>
            <person name="Ott S."/>
            <person name="Bowen H."/>
            <person name="Vavikolanu K."/>
            <person name="Mehta A."/>
            <person name="Aluvathingal J."/>
            <person name="Nadendla S."/>
            <person name="Lowell S."/>
            <person name="Myers T."/>
            <person name="Yan Y."/>
            <person name="Sichtig H."/>
        </authorList>
    </citation>
    <scope>NUCLEOTIDE SEQUENCE</scope>
    <source>
        <strain evidence="4">FDAARGOS_1191</strain>
    </source>
</reference>
<dbReference type="GO" id="GO:0005829">
    <property type="term" value="C:cytosol"/>
    <property type="evidence" value="ECO:0007669"/>
    <property type="project" value="TreeGrafter"/>
</dbReference>
<dbReference type="EMBL" id="CP069534">
    <property type="protein sequence ID" value="QRP70736.1"/>
    <property type="molecule type" value="Genomic_DNA"/>
</dbReference>
<feature type="domain" description="Adenylosuccinate lyase C-terminal" evidence="3">
    <location>
        <begin position="363"/>
        <end position="442"/>
    </location>
</feature>
<evidence type="ECO:0000313" key="5">
    <source>
        <dbReference type="Proteomes" id="UP000617681"/>
    </source>
</evidence>
<protein>
    <submittedName>
        <fullName evidence="4">3-carboxy-cis,cis-muconate cycloisomerase</fullName>
    </submittedName>
</protein>
<accession>A0AAX1L9G7</accession>
<keyword evidence="2" id="KW-0175">Coiled coil</keyword>
<dbReference type="InterPro" id="IPR020557">
    <property type="entry name" value="Fumarate_lyase_CS"/>
</dbReference>
<evidence type="ECO:0000256" key="2">
    <source>
        <dbReference type="SAM" id="Coils"/>
    </source>
</evidence>
<dbReference type="InterPro" id="IPR008948">
    <property type="entry name" value="L-Aspartase-like"/>
</dbReference>
<dbReference type="GO" id="GO:0004018">
    <property type="term" value="F:N6-(1,2-dicarboxyethyl)AMP AMP-lyase (fumarate-forming) activity"/>
    <property type="evidence" value="ECO:0007669"/>
    <property type="project" value="TreeGrafter"/>
</dbReference>
<dbReference type="GO" id="GO:0044208">
    <property type="term" value="P:'de novo' AMP biosynthetic process"/>
    <property type="evidence" value="ECO:0007669"/>
    <property type="project" value="TreeGrafter"/>
</dbReference>
<dbReference type="PANTHER" id="PTHR43172:SF1">
    <property type="entry name" value="ADENYLOSUCCINATE LYASE"/>
    <property type="match status" value="1"/>
</dbReference>
<dbReference type="Proteomes" id="UP000617681">
    <property type="component" value="Chromosome"/>
</dbReference>
<dbReference type="InterPro" id="IPR022761">
    <property type="entry name" value="Fumarate_lyase_N"/>
</dbReference>
<evidence type="ECO:0000313" key="4">
    <source>
        <dbReference type="EMBL" id="QRP70736.1"/>
    </source>
</evidence>
<dbReference type="Gene3D" id="1.10.40.30">
    <property type="entry name" value="Fumarase/aspartase (C-terminal domain)"/>
    <property type="match status" value="1"/>
</dbReference>
<sequence>MPIGALNSEISKKGYVTPEFEKIWLEPAVVQNIVTVEVTLAKVQGELGMLPADASQKISQFSTIRPELVEKVEAGKIGNPLIAALDALRSEIPDAYRGWVHYGATSQDILDTARALQIKQSLDWLEEQLTELENLISSLAKEHSSTLMVARTNGQHALPTTLGMRFARWLAELRRCQSRLSDVRSRALLIQFSGAAGTYASMGNQGLEIAERMAKELGLVFEAVPWHASRDSITELCCALAIYGQSLAKIAEDLFDMQRTDLMEARESMDAHASGSSTMPQKLNPFSTMKISVGARLAAGMAATVLTQPPGSFERDHRQLEVERDALPQIFVAVEGAAQKLNKLLPRLSFSKENLSQATHKEGVLLLTESLMMHLAPILGQEKAHQLLQDFSAANRSQGTSFEEFLSSHPEVKKKAGDLDWDWLTDPKSYLGLSESIATCTAND</sequence>
<dbReference type="Pfam" id="PF00206">
    <property type="entry name" value="Lyase_1"/>
    <property type="match status" value="1"/>
</dbReference>
<dbReference type="GO" id="GO:0070626">
    <property type="term" value="F:(S)-2-(5-amino-1-(5-phospho-D-ribosyl)imidazole-4-carboxamido) succinate lyase (fumarate-forming) activity"/>
    <property type="evidence" value="ECO:0007669"/>
    <property type="project" value="TreeGrafter"/>
</dbReference>
<dbReference type="Gene3D" id="1.20.200.10">
    <property type="entry name" value="Fumarase/aspartase (Central domain)"/>
    <property type="match status" value="1"/>
</dbReference>
<dbReference type="InterPro" id="IPR000362">
    <property type="entry name" value="Fumarate_lyase_fam"/>
</dbReference>
<evidence type="ECO:0000256" key="1">
    <source>
        <dbReference type="ARBA" id="ARBA00023239"/>
    </source>
</evidence>
<proteinExistence type="predicted"/>
<keyword evidence="1" id="KW-0456">Lyase</keyword>